<keyword evidence="1" id="KW-0862">Zinc</keyword>
<dbReference type="Proteomes" id="UP001152484">
    <property type="component" value="Unassembled WGS sequence"/>
</dbReference>
<comment type="caution">
    <text evidence="4">The sequence shown here is derived from an EMBL/GenBank/DDBJ whole genome shotgun (WGS) entry which is preliminary data.</text>
</comment>
<evidence type="ECO:0000256" key="1">
    <source>
        <dbReference type="PROSITE-ProRule" id="PRU00047"/>
    </source>
</evidence>
<dbReference type="SMART" id="SM00343">
    <property type="entry name" value="ZnF_C2HC"/>
    <property type="match status" value="1"/>
</dbReference>
<name>A0A9P1EIF3_CUSEU</name>
<dbReference type="AlphaFoldDB" id="A0A9P1EIF3"/>
<evidence type="ECO:0000313" key="4">
    <source>
        <dbReference type="EMBL" id="CAH9109328.1"/>
    </source>
</evidence>
<dbReference type="InterPro" id="IPR001878">
    <property type="entry name" value="Znf_CCHC"/>
</dbReference>
<gene>
    <name evidence="4" type="ORF">CEURO_LOCUS18460</name>
</gene>
<dbReference type="EMBL" id="CAMAPE010000052">
    <property type="protein sequence ID" value="CAH9109328.1"/>
    <property type="molecule type" value="Genomic_DNA"/>
</dbReference>
<dbReference type="GO" id="GO:0003676">
    <property type="term" value="F:nucleic acid binding"/>
    <property type="evidence" value="ECO:0007669"/>
    <property type="project" value="InterPro"/>
</dbReference>
<reference evidence="4" key="1">
    <citation type="submission" date="2022-07" db="EMBL/GenBank/DDBJ databases">
        <authorList>
            <person name="Macas J."/>
            <person name="Novak P."/>
            <person name="Neumann P."/>
        </authorList>
    </citation>
    <scope>NUCLEOTIDE SEQUENCE</scope>
</reference>
<feature type="region of interest" description="Disordered" evidence="2">
    <location>
        <begin position="75"/>
        <end position="124"/>
    </location>
</feature>
<keyword evidence="5" id="KW-1185">Reference proteome</keyword>
<protein>
    <recommendedName>
        <fullName evidence="3">CCHC-type domain-containing protein</fullName>
    </recommendedName>
</protein>
<sequence>MTVQDYHSQFVSLAEFASSLVPDEESKVEKFIRGLNYDTQKALSVQECQTLDDTYYRAAKHYRVIQLQREAHKKIRKNEEENKAREKRFKTHQHDQQPTWKREDHPQEGKRFPGQGPRQEQRYVPRDRHYHCKLCQRDHPGVDCDGKVVSCFTCGKRGHRAFECLNKGNASHQNQRPNQGGANQGGNQGGDRPRNHDNNNRDRDANQNKNQNQGAGNQGNQGRIYVMNQAQARAHDVVSGEYLEAGTEEER</sequence>
<feature type="compositionally biased region" description="Basic and acidic residues" evidence="2">
    <location>
        <begin position="92"/>
        <end position="111"/>
    </location>
</feature>
<keyword evidence="1" id="KW-0863">Zinc-finger</keyword>
<accession>A0A9P1EIF3</accession>
<evidence type="ECO:0000313" key="5">
    <source>
        <dbReference type="Proteomes" id="UP001152484"/>
    </source>
</evidence>
<organism evidence="4 5">
    <name type="scientific">Cuscuta europaea</name>
    <name type="common">European dodder</name>
    <dbReference type="NCBI Taxonomy" id="41803"/>
    <lineage>
        <taxon>Eukaryota</taxon>
        <taxon>Viridiplantae</taxon>
        <taxon>Streptophyta</taxon>
        <taxon>Embryophyta</taxon>
        <taxon>Tracheophyta</taxon>
        <taxon>Spermatophyta</taxon>
        <taxon>Magnoliopsida</taxon>
        <taxon>eudicotyledons</taxon>
        <taxon>Gunneridae</taxon>
        <taxon>Pentapetalae</taxon>
        <taxon>asterids</taxon>
        <taxon>lamiids</taxon>
        <taxon>Solanales</taxon>
        <taxon>Convolvulaceae</taxon>
        <taxon>Cuscuteae</taxon>
        <taxon>Cuscuta</taxon>
        <taxon>Cuscuta subgen. Cuscuta</taxon>
    </lineage>
</organism>
<evidence type="ECO:0000259" key="3">
    <source>
        <dbReference type="PROSITE" id="PS50158"/>
    </source>
</evidence>
<proteinExistence type="predicted"/>
<dbReference type="OrthoDB" id="1306017at2759"/>
<dbReference type="PROSITE" id="PS50158">
    <property type="entry name" value="ZF_CCHC"/>
    <property type="match status" value="1"/>
</dbReference>
<feature type="domain" description="CCHC-type" evidence="3">
    <location>
        <begin position="151"/>
        <end position="164"/>
    </location>
</feature>
<dbReference type="GO" id="GO:0008270">
    <property type="term" value="F:zinc ion binding"/>
    <property type="evidence" value="ECO:0007669"/>
    <property type="project" value="UniProtKB-KW"/>
</dbReference>
<evidence type="ECO:0000256" key="2">
    <source>
        <dbReference type="SAM" id="MobiDB-lite"/>
    </source>
</evidence>
<feature type="compositionally biased region" description="Basic and acidic residues" evidence="2">
    <location>
        <begin position="191"/>
        <end position="206"/>
    </location>
</feature>
<feature type="compositionally biased region" description="Low complexity" evidence="2">
    <location>
        <begin position="207"/>
        <end position="222"/>
    </location>
</feature>
<dbReference type="Pfam" id="PF00098">
    <property type="entry name" value="zf-CCHC"/>
    <property type="match status" value="1"/>
</dbReference>
<feature type="region of interest" description="Disordered" evidence="2">
    <location>
        <begin position="169"/>
        <end position="228"/>
    </location>
</feature>
<keyword evidence="1" id="KW-0479">Metal-binding</keyword>